<name>A0A098BVQ7_9NOCA</name>
<accession>A0A098BVQ7</accession>
<sequence length="81" mass="8405">MHFTEVDIRPIYRGYQGRGIPARAVPVAAVGRLIAATPVIAVIALLGVVAATPASWLVERVGEQDEASQAATRAQVAAPTA</sequence>
<reference evidence="2 3" key="1">
    <citation type="journal article" date="2014" name="Genome Announc.">
        <title>Draft Genome Sequence of Propane- and Butane-Oxidizing Actinobacterium Rhodococcus ruber IEGM 231.</title>
        <authorList>
            <person name="Ivshina I.B."/>
            <person name="Kuyukina M.S."/>
            <person name="Krivoruchko A.V."/>
            <person name="Barbe V."/>
            <person name="Fischer C."/>
        </authorList>
    </citation>
    <scope>NUCLEOTIDE SEQUENCE [LARGE SCALE GENOMIC DNA]</scope>
</reference>
<protein>
    <submittedName>
        <fullName evidence="2">Uncharacterized protein</fullName>
    </submittedName>
</protein>
<proteinExistence type="predicted"/>
<evidence type="ECO:0000256" key="1">
    <source>
        <dbReference type="SAM" id="Phobius"/>
    </source>
</evidence>
<feature type="transmembrane region" description="Helical" evidence="1">
    <location>
        <begin position="33"/>
        <end position="58"/>
    </location>
</feature>
<evidence type="ECO:0000313" key="2">
    <source>
        <dbReference type="EMBL" id="CDZ91806.1"/>
    </source>
</evidence>
<dbReference type="EMBL" id="CCSD01000103">
    <property type="protein sequence ID" value="CDZ91806.1"/>
    <property type="molecule type" value="Genomic_DNA"/>
</dbReference>
<dbReference type="RefSeq" id="WP_225222610.1">
    <property type="nucleotide sequence ID" value="NZ_CP038030.2"/>
</dbReference>
<keyword evidence="1" id="KW-1133">Transmembrane helix</keyword>
<dbReference type="AlphaFoldDB" id="A0A098BVQ7"/>
<evidence type="ECO:0000313" key="3">
    <source>
        <dbReference type="Proteomes" id="UP000042997"/>
    </source>
</evidence>
<keyword evidence="1" id="KW-0812">Transmembrane</keyword>
<keyword evidence="1" id="KW-0472">Membrane</keyword>
<dbReference type="Proteomes" id="UP000042997">
    <property type="component" value="Unassembled WGS sequence"/>
</dbReference>
<organism evidence="2 3">
    <name type="scientific">Rhodococcus ruber</name>
    <dbReference type="NCBI Taxonomy" id="1830"/>
    <lineage>
        <taxon>Bacteria</taxon>
        <taxon>Bacillati</taxon>
        <taxon>Actinomycetota</taxon>
        <taxon>Actinomycetes</taxon>
        <taxon>Mycobacteriales</taxon>
        <taxon>Nocardiaceae</taxon>
        <taxon>Rhodococcus</taxon>
    </lineage>
</organism>
<gene>
    <name evidence="2" type="ORF">RHRU231_880002</name>
</gene>
<dbReference type="Gene3D" id="1.20.5.110">
    <property type="match status" value="1"/>
</dbReference>